<feature type="transmembrane region" description="Helical" evidence="1">
    <location>
        <begin position="21"/>
        <end position="45"/>
    </location>
</feature>
<dbReference type="AlphaFoldDB" id="A0A0Q1IMS5"/>
<evidence type="ECO:0000256" key="1">
    <source>
        <dbReference type="SAM" id="Phobius"/>
    </source>
</evidence>
<evidence type="ECO:0000313" key="2">
    <source>
        <dbReference type="EMBL" id="PQL82110.1"/>
    </source>
</evidence>
<keyword evidence="1" id="KW-0812">Transmembrane</keyword>
<dbReference type="RefSeq" id="WP_000700630.1">
    <property type="nucleotide sequence ID" value="NZ_LLHI01000169.1"/>
</dbReference>
<sequence length="109" mass="11886">MKINNDLSTSSFKPRTPIGLIICYLVLGLPASLGIGSLIAQLLTFNISNFEGGSGYAWIWIFIIVSSVTYLACLIILPILLKKYVQALSTLVVIFGILGLFSLFFIISL</sequence>
<reference evidence="2 3" key="1">
    <citation type="submission" date="2018-02" db="EMBL/GenBank/DDBJ databases">
        <title>Acinetobacter baumanii whole genome sequence.</title>
        <authorList>
            <person name="Qasim Z.J."/>
        </authorList>
    </citation>
    <scope>NUCLEOTIDE SEQUENCE [LARGE SCALE GENOMIC DNA]</scope>
    <source>
        <strain evidence="2 3">ZQ8</strain>
    </source>
</reference>
<feature type="transmembrane region" description="Helical" evidence="1">
    <location>
        <begin position="57"/>
        <end position="81"/>
    </location>
</feature>
<feature type="transmembrane region" description="Helical" evidence="1">
    <location>
        <begin position="88"/>
        <end position="107"/>
    </location>
</feature>
<dbReference type="EMBL" id="PHJU02000030">
    <property type="protein sequence ID" value="PQL82110.1"/>
    <property type="molecule type" value="Genomic_DNA"/>
</dbReference>
<evidence type="ECO:0000313" key="3">
    <source>
        <dbReference type="Proteomes" id="UP000233757"/>
    </source>
</evidence>
<keyword evidence="1" id="KW-0472">Membrane</keyword>
<name>A0A0Q1IMS5_ACIBA</name>
<accession>A0A0Q1IMS5</accession>
<keyword evidence="1" id="KW-1133">Transmembrane helix</keyword>
<organism evidence="2 3">
    <name type="scientific">Acinetobacter baumannii</name>
    <dbReference type="NCBI Taxonomy" id="470"/>
    <lineage>
        <taxon>Bacteria</taxon>
        <taxon>Pseudomonadati</taxon>
        <taxon>Pseudomonadota</taxon>
        <taxon>Gammaproteobacteria</taxon>
        <taxon>Moraxellales</taxon>
        <taxon>Moraxellaceae</taxon>
        <taxon>Acinetobacter</taxon>
        <taxon>Acinetobacter calcoaceticus/baumannii complex</taxon>
    </lineage>
</organism>
<dbReference type="Proteomes" id="UP000233757">
    <property type="component" value="Unassembled WGS sequence"/>
</dbReference>
<protein>
    <submittedName>
        <fullName evidence="2">Uncharacterized protein</fullName>
    </submittedName>
</protein>
<proteinExistence type="predicted"/>
<gene>
    <name evidence="2" type="ORF">CV954_013690</name>
</gene>
<comment type="caution">
    <text evidence="2">The sequence shown here is derived from an EMBL/GenBank/DDBJ whole genome shotgun (WGS) entry which is preliminary data.</text>
</comment>